<organism evidence="1 2">
    <name type="scientific">Paracoccus yeei</name>
    <dbReference type="NCBI Taxonomy" id="147645"/>
    <lineage>
        <taxon>Bacteria</taxon>
        <taxon>Pseudomonadati</taxon>
        <taxon>Pseudomonadota</taxon>
        <taxon>Alphaproteobacteria</taxon>
        <taxon>Rhodobacterales</taxon>
        <taxon>Paracoccaceae</taxon>
        <taxon>Paracoccus</taxon>
    </lineage>
</organism>
<dbReference type="AlphaFoldDB" id="A0A1V0GNW6"/>
<evidence type="ECO:0000313" key="1">
    <source>
        <dbReference type="EMBL" id="ARC35498.1"/>
    </source>
</evidence>
<dbReference type="EMBL" id="CP020442">
    <property type="protein sequence ID" value="ARC35498.1"/>
    <property type="molecule type" value="Genomic_DNA"/>
</dbReference>
<proteinExistence type="predicted"/>
<dbReference type="KEGG" id="pye:A6J80_03085"/>
<gene>
    <name evidence="1" type="ORF">A6J80_03085</name>
</gene>
<reference evidence="1" key="1">
    <citation type="submission" date="2017-12" db="EMBL/GenBank/DDBJ databases">
        <title>FDA dAtabase for Regulatory Grade micrObial Sequences (FDA-ARGOS): Supporting development and validation of Infectious Disease Dx tests.</title>
        <authorList>
            <person name="Campos J."/>
            <person name="Goldberg B."/>
            <person name="Tallon L."/>
            <person name="Sadzewicz L."/>
            <person name="Sengamalay N."/>
            <person name="Ott S."/>
            <person name="Godinez A."/>
            <person name="Nagaraj S."/>
            <person name="Vyas G."/>
            <person name="Aluvathingal J."/>
            <person name="Nadendla S."/>
            <person name="Geyer C."/>
            <person name="Nandy P."/>
            <person name="Hobson J."/>
            <person name="Sichtig H."/>
        </authorList>
    </citation>
    <scope>NUCLEOTIDE SEQUENCE</scope>
    <source>
        <strain evidence="1">FDAARGOS_252</strain>
    </source>
</reference>
<protein>
    <submittedName>
        <fullName evidence="1">Uncharacterized protein</fullName>
    </submittedName>
</protein>
<sequence length="82" mass="9161">MTDAAYETRFARPSQMKGCDTVYHLIPNPDAGSMTFREGATLFWEEPDDGWKPRGHFFIPTEDLRAIGQMLLAAADIAEGVK</sequence>
<evidence type="ECO:0000313" key="2">
    <source>
        <dbReference type="Proteomes" id="UP000191257"/>
    </source>
</evidence>
<dbReference type="RefSeq" id="WP_080620450.1">
    <property type="nucleotide sequence ID" value="NZ_CAWMZI010000001.1"/>
</dbReference>
<dbReference type="Proteomes" id="UP000191257">
    <property type="component" value="Chromosome"/>
</dbReference>
<dbReference type="STRING" id="147645.A6J80_03085"/>
<keyword evidence="2" id="KW-1185">Reference proteome</keyword>
<name>A0A1V0GNW6_9RHOB</name>
<accession>A0A1V0GNW6</accession>